<evidence type="ECO:0000256" key="2">
    <source>
        <dbReference type="ARBA" id="ARBA00004174"/>
    </source>
</evidence>
<comment type="cofactor">
    <cofactor evidence="1 13">
        <name>heme</name>
        <dbReference type="ChEBI" id="CHEBI:30413"/>
    </cofactor>
</comment>
<dbReference type="GO" id="GO:0005789">
    <property type="term" value="C:endoplasmic reticulum membrane"/>
    <property type="evidence" value="ECO:0007669"/>
    <property type="project" value="UniProtKB-SubCell"/>
</dbReference>
<dbReference type="PROSITE" id="PS00086">
    <property type="entry name" value="CYTOCHROME_P450"/>
    <property type="match status" value="1"/>
</dbReference>
<evidence type="ECO:0000256" key="11">
    <source>
        <dbReference type="ARBA" id="ARBA00023033"/>
    </source>
</evidence>
<evidence type="ECO:0000256" key="1">
    <source>
        <dbReference type="ARBA" id="ARBA00001971"/>
    </source>
</evidence>
<name>U5EWR7_9DIPT</name>
<evidence type="ECO:0000256" key="8">
    <source>
        <dbReference type="ARBA" id="ARBA00022848"/>
    </source>
</evidence>
<keyword evidence="11 14" id="KW-0503">Monooxygenase</keyword>
<dbReference type="Pfam" id="PF00067">
    <property type="entry name" value="p450"/>
    <property type="match status" value="1"/>
</dbReference>
<evidence type="ECO:0000256" key="7">
    <source>
        <dbReference type="ARBA" id="ARBA00022824"/>
    </source>
</evidence>
<keyword evidence="7" id="KW-0256">Endoplasmic reticulum</keyword>
<feature type="binding site" description="axial binding residue" evidence="13">
    <location>
        <position position="408"/>
    </location>
    <ligand>
        <name>heme</name>
        <dbReference type="ChEBI" id="CHEBI:30413"/>
    </ligand>
    <ligandPart>
        <name>Fe</name>
        <dbReference type="ChEBI" id="CHEBI:18248"/>
    </ligandPart>
</feature>
<dbReference type="GO" id="GO:0004497">
    <property type="term" value="F:monooxygenase activity"/>
    <property type="evidence" value="ECO:0007669"/>
    <property type="project" value="UniProtKB-KW"/>
</dbReference>
<dbReference type="SUPFAM" id="SSF48264">
    <property type="entry name" value="Cytochrome P450"/>
    <property type="match status" value="1"/>
</dbReference>
<dbReference type="PRINTS" id="PR00385">
    <property type="entry name" value="P450"/>
</dbReference>
<evidence type="ECO:0000256" key="5">
    <source>
        <dbReference type="ARBA" id="ARBA00022617"/>
    </source>
</evidence>
<keyword evidence="10 13" id="KW-0408">Iron</keyword>
<dbReference type="GO" id="GO:0016705">
    <property type="term" value="F:oxidoreductase activity, acting on paired donors, with incorporation or reduction of molecular oxygen"/>
    <property type="evidence" value="ECO:0007669"/>
    <property type="project" value="InterPro"/>
</dbReference>
<dbReference type="AlphaFoldDB" id="U5EWR7"/>
<sequence length="464" mass="53250">MFIFILLPLLITLCYLYFYAKFSFWRDFEVPYCVPRFLVPKYADIQSAYNEAKREETVIAGTFRVTRPIVIAVHLDVVNQILVKDFQNFQSRSYHQYSNSEALSLLHQAGGDKWQNLRSRLSSILSSEKMKIIVPTIFHTGDGFNKQLSTLVGERGKIIDITNITKRLTVDIIGDCLFGSKDEFKNEFNKMVIKYSLPEKEIIGSGGYLSRVTMLKENIAKKFTKLVNETINYKESCTNSHNGNDFMDFMLELKKEGNLSETEAISQAFCFAVAGFKSIAYTLSYCLYELAMNSELQKQARVSVKEAILKHNGYTYESILDMKYLDQCIKETLRKYPVVPATSRLVTSDFYCILKRGMQVLIPTHSIHHDPEYYPKPEIFDPSRFTDEEIAKRPPCSFIPFGDGPRNCLGNKLAMFQLRIALTSLLLNFTFHKCEQTAEKLLQAKSIGSSLKPEKSIYLKMVKL</sequence>
<dbReference type="GO" id="GO:0005506">
    <property type="term" value="F:iron ion binding"/>
    <property type="evidence" value="ECO:0007669"/>
    <property type="project" value="InterPro"/>
</dbReference>
<keyword evidence="6 13" id="KW-0479">Metal-binding</keyword>
<dbReference type="Gene3D" id="1.10.630.10">
    <property type="entry name" value="Cytochrome P450"/>
    <property type="match status" value="1"/>
</dbReference>
<dbReference type="PRINTS" id="PR00463">
    <property type="entry name" value="EP450I"/>
</dbReference>
<evidence type="ECO:0000256" key="9">
    <source>
        <dbReference type="ARBA" id="ARBA00023002"/>
    </source>
</evidence>
<evidence type="ECO:0000256" key="12">
    <source>
        <dbReference type="ARBA" id="ARBA00023136"/>
    </source>
</evidence>
<dbReference type="PANTHER" id="PTHR24292">
    <property type="entry name" value="CYTOCHROME P450"/>
    <property type="match status" value="1"/>
</dbReference>
<dbReference type="InterPro" id="IPR002401">
    <property type="entry name" value="Cyt_P450_E_grp-I"/>
</dbReference>
<dbReference type="InterPro" id="IPR001128">
    <property type="entry name" value="Cyt_P450"/>
</dbReference>
<keyword evidence="12" id="KW-0472">Membrane</keyword>
<evidence type="ECO:0000256" key="14">
    <source>
        <dbReference type="RuleBase" id="RU000461"/>
    </source>
</evidence>
<dbReference type="InterPro" id="IPR050476">
    <property type="entry name" value="Insect_CytP450_Detox"/>
</dbReference>
<dbReference type="CDD" id="cd11056">
    <property type="entry name" value="CYP6-like"/>
    <property type="match status" value="1"/>
</dbReference>
<dbReference type="InterPro" id="IPR036396">
    <property type="entry name" value="Cyt_P450_sf"/>
</dbReference>
<comment type="subcellular location">
    <subcellularLocation>
        <location evidence="3">Endoplasmic reticulum membrane</location>
        <topology evidence="3">Peripheral membrane protein</topology>
    </subcellularLocation>
    <subcellularLocation>
        <location evidence="2">Microsome membrane</location>
        <topology evidence="2">Peripheral membrane protein</topology>
    </subcellularLocation>
</comment>
<proteinExistence type="evidence at transcript level"/>
<evidence type="ECO:0000256" key="13">
    <source>
        <dbReference type="PIRSR" id="PIRSR602401-1"/>
    </source>
</evidence>
<dbReference type="InterPro" id="IPR017972">
    <property type="entry name" value="Cyt_P450_CS"/>
</dbReference>
<keyword evidence="8" id="KW-0492">Microsome</keyword>
<protein>
    <submittedName>
        <fullName evidence="15">Putative cytochrome</fullName>
    </submittedName>
</protein>
<evidence type="ECO:0000256" key="3">
    <source>
        <dbReference type="ARBA" id="ARBA00004406"/>
    </source>
</evidence>
<dbReference type="GO" id="GO:0020037">
    <property type="term" value="F:heme binding"/>
    <property type="evidence" value="ECO:0007669"/>
    <property type="project" value="InterPro"/>
</dbReference>
<evidence type="ECO:0000313" key="15">
    <source>
        <dbReference type="EMBL" id="JAB58574.1"/>
    </source>
</evidence>
<evidence type="ECO:0000256" key="10">
    <source>
        <dbReference type="ARBA" id="ARBA00023004"/>
    </source>
</evidence>
<comment type="similarity">
    <text evidence="4 14">Belongs to the cytochrome P450 family.</text>
</comment>
<dbReference type="EMBL" id="GANO01001297">
    <property type="protein sequence ID" value="JAB58574.1"/>
    <property type="molecule type" value="mRNA"/>
</dbReference>
<organism evidence="15">
    <name type="scientific">Corethrella appendiculata</name>
    <dbReference type="NCBI Taxonomy" id="1370023"/>
    <lineage>
        <taxon>Eukaryota</taxon>
        <taxon>Metazoa</taxon>
        <taxon>Ecdysozoa</taxon>
        <taxon>Arthropoda</taxon>
        <taxon>Hexapoda</taxon>
        <taxon>Insecta</taxon>
        <taxon>Pterygota</taxon>
        <taxon>Neoptera</taxon>
        <taxon>Endopterygota</taxon>
        <taxon>Diptera</taxon>
        <taxon>Nematocera</taxon>
        <taxon>Culicoidea</taxon>
        <taxon>Chaoboridae</taxon>
        <taxon>Corethrella</taxon>
    </lineage>
</organism>
<evidence type="ECO:0000256" key="4">
    <source>
        <dbReference type="ARBA" id="ARBA00010617"/>
    </source>
</evidence>
<keyword evidence="9 14" id="KW-0560">Oxidoreductase</keyword>
<dbReference type="PANTHER" id="PTHR24292:SF103">
    <property type="entry name" value="CYTOCHROME P450 6BS1"/>
    <property type="match status" value="1"/>
</dbReference>
<evidence type="ECO:0000256" key="6">
    <source>
        <dbReference type="ARBA" id="ARBA00022723"/>
    </source>
</evidence>
<reference evidence="15" key="1">
    <citation type="journal article" date="2014" name="Insect Biochem. Mol. Biol.">
        <title>An insight into the sialome of the frog biting fly, Corethrella appendiculata.</title>
        <authorList>
            <person name="Ribeiro J.M.C."/>
            <person name="Chagas A.C."/>
            <person name="Pham V.M."/>
            <person name="Lounibos L.P."/>
            <person name="Calvo E."/>
        </authorList>
    </citation>
    <scope>NUCLEOTIDE SEQUENCE</scope>
    <source>
        <tissue evidence="15">Salivary glands</tissue>
    </source>
</reference>
<accession>U5EWR7</accession>
<keyword evidence="5 13" id="KW-0349">Heme</keyword>